<evidence type="ECO:0008006" key="3">
    <source>
        <dbReference type="Google" id="ProtNLM"/>
    </source>
</evidence>
<accession>A0A165EST0</accession>
<dbReference type="Gene3D" id="3.40.630.30">
    <property type="match status" value="1"/>
</dbReference>
<reference evidence="1 2" key="1">
    <citation type="journal article" date="2016" name="Mol. Biol. Evol.">
        <title>Comparative Genomics of Early-Diverging Mushroom-Forming Fungi Provides Insights into the Origins of Lignocellulose Decay Capabilities.</title>
        <authorList>
            <person name="Nagy L.G."/>
            <person name="Riley R."/>
            <person name="Tritt A."/>
            <person name="Adam C."/>
            <person name="Daum C."/>
            <person name="Floudas D."/>
            <person name="Sun H."/>
            <person name="Yadav J.S."/>
            <person name="Pangilinan J."/>
            <person name="Larsson K.H."/>
            <person name="Matsuura K."/>
            <person name="Barry K."/>
            <person name="Labutti K."/>
            <person name="Kuo R."/>
            <person name="Ohm R.A."/>
            <person name="Bhattacharya S.S."/>
            <person name="Shirouzu T."/>
            <person name="Yoshinaga Y."/>
            <person name="Martin F.M."/>
            <person name="Grigoriev I.V."/>
            <person name="Hibbett D.S."/>
        </authorList>
    </citation>
    <scope>NUCLEOTIDE SEQUENCE [LARGE SCALE GENOMIC DNA]</scope>
    <source>
        <strain evidence="1 2">HHB12733</strain>
    </source>
</reference>
<dbReference type="AlphaFoldDB" id="A0A165EST0"/>
<dbReference type="EMBL" id="KV423994">
    <property type="protein sequence ID" value="KZT55458.1"/>
    <property type="molecule type" value="Genomic_DNA"/>
</dbReference>
<evidence type="ECO:0000313" key="2">
    <source>
        <dbReference type="Proteomes" id="UP000076842"/>
    </source>
</evidence>
<protein>
    <recommendedName>
        <fullName evidence="3">Acyl-CoA N-acyltransferase</fullName>
    </recommendedName>
</protein>
<dbReference type="InterPro" id="IPR016181">
    <property type="entry name" value="Acyl_CoA_acyltransferase"/>
</dbReference>
<gene>
    <name evidence="1" type="ORF">CALCODRAFT_484732</name>
</gene>
<dbReference type="SUPFAM" id="SSF55729">
    <property type="entry name" value="Acyl-CoA N-acyltransferases (Nat)"/>
    <property type="match status" value="1"/>
</dbReference>
<keyword evidence="2" id="KW-1185">Reference proteome</keyword>
<name>A0A165EST0_9BASI</name>
<sequence length="191" mass="21173">MTVSTALHGRGPLWYRGLCARGVESHDTTLPGRTFSTLPRYAPSNVESVLTKRLFAEDGSVTTFVALHPDTKELLGYVEVKEHAGPFPEGYQSTAPEVQLPESPPEIHHLFTKVPRDGGNGKGVGSTLIQRVLAEERWASVGILVGCFERNRRAQAFYQKWGWRQVGKVEVEVGEGDKEIAHLLWLKGTHT</sequence>
<organism evidence="1 2">
    <name type="scientific">Calocera cornea HHB12733</name>
    <dbReference type="NCBI Taxonomy" id="1353952"/>
    <lineage>
        <taxon>Eukaryota</taxon>
        <taxon>Fungi</taxon>
        <taxon>Dikarya</taxon>
        <taxon>Basidiomycota</taxon>
        <taxon>Agaricomycotina</taxon>
        <taxon>Dacrymycetes</taxon>
        <taxon>Dacrymycetales</taxon>
        <taxon>Dacrymycetaceae</taxon>
        <taxon>Calocera</taxon>
    </lineage>
</organism>
<dbReference type="InParanoid" id="A0A165EST0"/>
<proteinExistence type="predicted"/>
<dbReference type="Proteomes" id="UP000076842">
    <property type="component" value="Unassembled WGS sequence"/>
</dbReference>
<dbReference type="OrthoDB" id="9975416at2759"/>
<evidence type="ECO:0000313" key="1">
    <source>
        <dbReference type="EMBL" id="KZT55458.1"/>
    </source>
</evidence>